<feature type="domain" description="Integrase catalytic" evidence="2">
    <location>
        <begin position="249"/>
        <end position="424"/>
    </location>
</feature>
<evidence type="ECO:0000313" key="3">
    <source>
        <dbReference type="EMBL" id="GEU73841.1"/>
    </source>
</evidence>
<dbReference type="InterPro" id="IPR036397">
    <property type="entry name" value="RNaseH_sf"/>
</dbReference>
<reference evidence="3" key="1">
    <citation type="journal article" date="2019" name="Sci. Rep.">
        <title>Draft genome of Tanacetum cinerariifolium, the natural source of mosquito coil.</title>
        <authorList>
            <person name="Yamashiro T."/>
            <person name="Shiraishi A."/>
            <person name="Satake H."/>
            <person name="Nakayama K."/>
        </authorList>
    </citation>
    <scope>NUCLEOTIDE SEQUENCE</scope>
</reference>
<organism evidence="3">
    <name type="scientific">Tanacetum cinerariifolium</name>
    <name type="common">Dalmatian daisy</name>
    <name type="synonym">Chrysanthemum cinerariifolium</name>
    <dbReference type="NCBI Taxonomy" id="118510"/>
    <lineage>
        <taxon>Eukaryota</taxon>
        <taxon>Viridiplantae</taxon>
        <taxon>Streptophyta</taxon>
        <taxon>Embryophyta</taxon>
        <taxon>Tracheophyta</taxon>
        <taxon>Spermatophyta</taxon>
        <taxon>Magnoliopsida</taxon>
        <taxon>eudicotyledons</taxon>
        <taxon>Gunneridae</taxon>
        <taxon>Pentapetalae</taxon>
        <taxon>asterids</taxon>
        <taxon>campanulids</taxon>
        <taxon>Asterales</taxon>
        <taxon>Asteraceae</taxon>
        <taxon>Asteroideae</taxon>
        <taxon>Anthemideae</taxon>
        <taxon>Anthemidinae</taxon>
        <taxon>Tanacetum</taxon>
    </lineage>
</organism>
<dbReference type="Pfam" id="PF13976">
    <property type="entry name" value="gag_pre-integrs"/>
    <property type="match status" value="1"/>
</dbReference>
<dbReference type="SUPFAM" id="SSF53098">
    <property type="entry name" value="Ribonuclease H-like"/>
    <property type="match status" value="1"/>
</dbReference>
<dbReference type="PANTHER" id="PTHR42648">
    <property type="entry name" value="TRANSPOSASE, PUTATIVE-RELATED"/>
    <property type="match status" value="1"/>
</dbReference>
<evidence type="ECO:0000259" key="2">
    <source>
        <dbReference type="PROSITE" id="PS50994"/>
    </source>
</evidence>
<dbReference type="Pfam" id="PF00665">
    <property type="entry name" value="rve"/>
    <property type="match status" value="1"/>
</dbReference>
<gene>
    <name evidence="3" type="ORF">Tci_045819</name>
</gene>
<dbReference type="PROSITE" id="PS50994">
    <property type="entry name" value="INTEGRASE"/>
    <property type="match status" value="1"/>
</dbReference>
<dbReference type="InterPro" id="IPR012337">
    <property type="entry name" value="RNaseH-like_sf"/>
</dbReference>
<comment type="caution">
    <text evidence="3">The sequence shown here is derived from an EMBL/GenBank/DDBJ whole genome shotgun (WGS) entry which is preliminary data.</text>
</comment>
<dbReference type="InterPro" id="IPR025724">
    <property type="entry name" value="GAG-pre-integrase_dom"/>
</dbReference>
<evidence type="ECO:0000256" key="1">
    <source>
        <dbReference type="SAM" id="MobiDB-lite"/>
    </source>
</evidence>
<dbReference type="GO" id="GO:0003676">
    <property type="term" value="F:nucleic acid binding"/>
    <property type="evidence" value="ECO:0007669"/>
    <property type="project" value="InterPro"/>
</dbReference>
<dbReference type="EMBL" id="BKCJ010006767">
    <property type="protein sequence ID" value="GEU73841.1"/>
    <property type="molecule type" value="Genomic_DNA"/>
</dbReference>
<accession>A0A6L2MIQ8</accession>
<dbReference type="InterPro" id="IPR039537">
    <property type="entry name" value="Retrotran_Ty1/copia-like"/>
</dbReference>
<dbReference type="Gene3D" id="3.30.420.10">
    <property type="entry name" value="Ribonuclease H-like superfamily/Ribonuclease H"/>
    <property type="match status" value="1"/>
</dbReference>
<protein>
    <submittedName>
        <fullName evidence="3">Putative zinc finger, CCHC-type</fullName>
    </submittedName>
</protein>
<dbReference type="AlphaFoldDB" id="A0A6L2MIQ8"/>
<feature type="region of interest" description="Disordered" evidence="1">
    <location>
        <begin position="28"/>
        <end position="63"/>
    </location>
</feature>
<name>A0A6L2MIQ8_TANCI</name>
<dbReference type="InterPro" id="IPR001584">
    <property type="entry name" value="Integrase_cat-core"/>
</dbReference>
<proteinExistence type="predicted"/>
<feature type="compositionally biased region" description="Polar residues" evidence="1">
    <location>
        <begin position="50"/>
        <end position="59"/>
    </location>
</feature>
<dbReference type="PANTHER" id="PTHR42648:SF28">
    <property type="entry name" value="TRANSPOSON-ENCODED PROTEIN WITH RIBONUCLEASE H-LIKE AND RETROVIRUS ZINC FINGER-LIKE DOMAINS"/>
    <property type="match status" value="1"/>
</dbReference>
<dbReference type="GO" id="GO:0015074">
    <property type="term" value="P:DNA integration"/>
    <property type="evidence" value="ECO:0007669"/>
    <property type="project" value="InterPro"/>
</dbReference>
<sequence>MSELIAMCVQEEERLKIENPDTAYLTTTKGHKKKNFKGNKGSKWEKGNSDKPSSSNGKESSPKCRFYKNPGHFQKEDYFQRGCYKRGKEPLELATGMRDMLKLILKSGFIMYLKYTLYVPSITRNLISVPKLLIHDYEFMFGYYGLKVYFNSRLVGTGSLDNNLIKLQLDSNFKKSLLSMDVNVISNKKRNHLDEESSSRLWHKRLGHISKDRMQRLIKEAILHRLDFSDFNQCVECIKGKFVKTVKKRSTRSKHLLEIIHTDICGPFINDIGVHKYFITFIDDYSRYTYVYLVKEKSESLDIFKIFKAKVENQVNRKIKIVRSDRGGEYYGKHSDLGQSPRPFAINCQENGIVNQFTIPYTPKQNGVAERRNRTLMDMVRSMICNSIIPKFLWTEALKTTTHILNRVPSKFVPKMPFELWTVM</sequence>